<dbReference type="InterPro" id="IPR000866">
    <property type="entry name" value="AhpC/TSA"/>
</dbReference>
<evidence type="ECO:0000256" key="3">
    <source>
        <dbReference type="ARBA" id="ARBA00023157"/>
    </source>
</evidence>
<dbReference type="EMBL" id="VSSQ01000091">
    <property type="protein sequence ID" value="MPL75745.1"/>
    <property type="molecule type" value="Genomic_DNA"/>
</dbReference>
<gene>
    <name evidence="6" type="ORF">SDC9_21576</name>
</gene>
<evidence type="ECO:0000256" key="4">
    <source>
        <dbReference type="ARBA" id="ARBA00023284"/>
    </source>
</evidence>
<dbReference type="SUPFAM" id="SSF52833">
    <property type="entry name" value="Thioredoxin-like"/>
    <property type="match status" value="1"/>
</dbReference>
<proteinExistence type="predicted"/>
<protein>
    <recommendedName>
        <fullName evidence="5">Thioredoxin domain-containing protein</fullName>
    </recommendedName>
</protein>
<comment type="subcellular location">
    <subcellularLocation>
        <location evidence="1">Cell envelope</location>
    </subcellularLocation>
</comment>
<keyword evidence="3" id="KW-1015">Disulfide bond</keyword>
<comment type="caution">
    <text evidence="6">The sequence shown here is derived from an EMBL/GenBank/DDBJ whole genome shotgun (WGS) entry which is preliminary data.</text>
</comment>
<organism evidence="6">
    <name type="scientific">bioreactor metagenome</name>
    <dbReference type="NCBI Taxonomy" id="1076179"/>
    <lineage>
        <taxon>unclassified sequences</taxon>
        <taxon>metagenomes</taxon>
        <taxon>ecological metagenomes</taxon>
    </lineage>
</organism>
<dbReference type="InterPro" id="IPR036249">
    <property type="entry name" value="Thioredoxin-like_sf"/>
</dbReference>
<dbReference type="PROSITE" id="PS51352">
    <property type="entry name" value="THIOREDOXIN_2"/>
    <property type="match status" value="1"/>
</dbReference>
<evidence type="ECO:0000313" key="6">
    <source>
        <dbReference type="EMBL" id="MPL75745.1"/>
    </source>
</evidence>
<dbReference type="GO" id="GO:0017004">
    <property type="term" value="P:cytochrome complex assembly"/>
    <property type="evidence" value="ECO:0007669"/>
    <property type="project" value="UniProtKB-KW"/>
</dbReference>
<dbReference type="PANTHER" id="PTHR42852">
    <property type="entry name" value="THIOL:DISULFIDE INTERCHANGE PROTEIN DSBE"/>
    <property type="match status" value="1"/>
</dbReference>
<sequence length="392" mass="44238">MKTLLKVLSYFLFAAFLPFGCQHKYDPGSILLKGQLTFPSKGRVHLYYIDTSGIAPVDSVRPKKNGGFAFRFTPEEAGFYYLKAGKRQSGILILHPGDSVDVTLTDKGISLITGGREAGQYSIFSAKIQSALGSMDSLALLIQQSRHNKDFLQVKNRAGSVYASIYNNLRSEAVRFLKDHPDFLSQLLVINGKLRQTALFETYSDAEWFLYTDSTLQGHFPANRHVINHRKRVAELKTVLSGEKKAREVLKAGRKAPPISLPNTGGKMVTPADGGNAFTLLYFWAPSDALSRKAVQDLKNLYEKYRKRGLMVYAVSLDLSTERWKTTITMDKLWWTNVNDTLGFRSAVVEDYLIRKLPVYVLLDHEQRIIDRFISLQALENYLLKLLPEQSG</sequence>
<feature type="domain" description="Thioredoxin" evidence="5">
    <location>
        <begin position="250"/>
        <end position="388"/>
    </location>
</feature>
<dbReference type="PANTHER" id="PTHR42852:SF6">
    <property type="entry name" value="THIOL:DISULFIDE INTERCHANGE PROTEIN DSBE"/>
    <property type="match status" value="1"/>
</dbReference>
<dbReference type="GO" id="GO:0030313">
    <property type="term" value="C:cell envelope"/>
    <property type="evidence" value="ECO:0007669"/>
    <property type="project" value="UniProtKB-SubCell"/>
</dbReference>
<accession>A0A644U9U8</accession>
<keyword evidence="4" id="KW-0676">Redox-active center</keyword>
<dbReference type="AlphaFoldDB" id="A0A644U9U8"/>
<dbReference type="InterPro" id="IPR050553">
    <property type="entry name" value="Thioredoxin_ResA/DsbE_sf"/>
</dbReference>
<evidence type="ECO:0000256" key="1">
    <source>
        <dbReference type="ARBA" id="ARBA00004196"/>
    </source>
</evidence>
<dbReference type="Pfam" id="PF00578">
    <property type="entry name" value="AhpC-TSA"/>
    <property type="match status" value="1"/>
</dbReference>
<evidence type="ECO:0000256" key="2">
    <source>
        <dbReference type="ARBA" id="ARBA00022748"/>
    </source>
</evidence>
<dbReference type="CDD" id="cd02966">
    <property type="entry name" value="TlpA_like_family"/>
    <property type="match status" value="1"/>
</dbReference>
<reference evidence="6" key="1">
    <citation type="submission" date="2019-08" db="EMBL/GenBank/DDBJ databases">
        <authorList>
            <person name="Kucharzyk K."/>
            <person name="Murdoch R.W."/>
            <person name="Higgins S."/>
            <person name="Loffler F."/>
        </authorList>
    </citation>
    <scope>NUCLEOTIDE SEQUENCE</scope>
</reference>
<keyword evidence="2" id="KW-0201">Cytochrome c-type biogenesis</keyword>
<dbReference type="InterPro" id="IPR013766">
    <property type="entry name" value="Thioredoxin_domain"/>
</dbReference>
<name>A0A644U9U8_9ZZZZ</name>
<dbReference type="Gene3D" id="3.40.30.10">
    <property type="entry name" value="Glutaredoxin"/>
    <property type="match status" value="1"/>
</dbReference>
<evidence type="ECO:0000259" key="5">
    <source>
        <dbReference type="PROSITE" id="PS51352"/>
    </source>
</evidence>